<comment type="caution">
    <text evidence="2">The sequence shown here is derived from an EMBL/GenBank/DDBJ whole genome shotgun (WGS) entry which is preliminary data.</text>
</comment>
<dbReference type="AlphaFoldDB" id="A0A7J0HA04"/>
<organism evidence="2 3">
    <name type="scientific">Actinidia rufa</name>
    <dbReference type="NCBI Taxonomy" id="165716"/>
    <lineage>
        <taxon>Eukaryota</taxon>
        <taxon>Viridiplantae</taxon>
        <taxon>Streptophyta</taxon>
        <taxon>Embryophyta</taxon>
        <taxon>Tracheophyta</taxon>
        <taxon>Spermatophyta</taxon>
        <taxon>Magnoliopsida</taxon>
        <taxon>eudicotyledons</taxon>
        <taxon>Gunneridae</taxon>
        <taxon>Pentapetalae</taxon>
        <taxon>asterids</taxon>
        <taxon>Ericales</taxon>
        <taxon>Actinidiaceae</taxon>
        <taxon>Actinidia</taxon>
    </lineage>
</organism>
<keyword evidence="3" id="KW-1185">Reference proteome</keyword>
<reference evidence="2 3" key="1">
    <citation type="submission" date="2019-07" db="EMBL/GenBank/DDBJ databases">
        <title>De Novo Assembly of kiwifruit Actinidia rufa.</title>
        <authorList>
            <person name="Sugita-Konishi S."/>
            <person name="Sato K."/>
            <person name="Mori E."/>
            <person name="Abe Y."/>
            <person name="Kisaki G."/>
            <person name="Hamano K."/>
            <person name="Suezawa K."/>
            <person name="Otani M."/>
            <person name="Fukuda T."/>
            <person name="Manabe T."/>
            <person name="Gomi K."/>
            <person name="Tabuchi M."/>
            <person name="Akimitsu K."/>
            <person name="Kataoka I."/>
        </authorList>
    </citation>
    <scope>NUCLEOTIDE SEQUENCE [LARGE SCALE GENOMIC DNA]</scope>
    <source>
        <strain evidence="3">cv. Fuchu</strain>
    </source>
</reference>
<evidence type="ECO:0000313" key="3">
    <source>
        <dbReference type="Proteomes" id="UP000585474"/>
    </source>
</evidence>
<feature type="compositionally biased region" description="Basic residues" evidence="1">
    <location>
        <begin position="91"/>
        <end position="113"/>
    </location>
</feature>
<proteinExistence type="predicted"/>
<protein>
    <submittedName>
        <fullName evidence="2">CCCH-type zinc fingerfamily protein with RNA-binding domain-containing protein</fullName>
    </submittedName>
</protein>
<feature type="region of interest" description="Disordered" evidence="1">
    <location>
        <begin position="87"/>
        <end position="113"/>
    </location>
</feature>
<name>A0A7J0HA04_9ERIC</name>
<dbReference type="Proteomes" id="UP000585474">
    <property type="component" value="Unassembled WGS sequence"/>
</dbReference>
<evidence type="ECO:0000256" key="1">
    <source>
        <dbReference type="SAM" id="MobiDB-lite"/>
    </source>
</evidence>
<feature type="region of interest" description="Disordered" evidence="1">
    <location>
        <begin position="135"/>
        <end position="162"/>
    </location>
</feature>
<gene>
    <name evidence="2" type="ORF">Acr_28g0006110</name>
</gene>
<evidence type="ECO:0000313" key="2">
    <source>
        <dbReference type="EMBL" id="GFZ19906.1"/>
    </source>
</evidence>
<sequence>MRHGVLCSEPISCSTVLAPPRFYRLCVAGIAGVPKRKTLAETKKYVMIERGLPVRLQLVMYWYLRKATLTAAVNRIVYRTPTPDLAVPRERKLRRPHRSPFRPPPLRRPHRSPCRPLLLTLSRKKESGEGMKSKFGLFASNQNGGTDYGSVTPMELVDGGET</sequence>
<accession>A0A7J0HA04</accession>
<dbReference type="EMBL" id="BJWL01000028">
    <property type="protein sequence ID" value="GFZ19906.1"/>
    <property type="molecule type" value="Genomic_DNA"/>
</dbReference>